<dbReference type="PROSITE" id="PS50975">
    <property type="entry name" value="ATP_GRASP"/>
    <property type="match status" value="1"/>
</dbReference>
<dbReference type="GO" id="GO:0046872">
    <property type="term" value="F:metal ion binding"/>
    <property type="evidence" value="ECO:0007669"/>
    <property type="project" value="InterPro"/>
</dbReference>
<evidence type="ECO:0000256" key="2">
    <source>
        <dbReference type="ARBA" id="ARBA00022598"/>
    </source>
</evidence>
<sequence>MKRTAAVVRNRVPRGAAGDVADVIAQSRFVSRMLRELGWSVVEVELGSDLGEAVNTLQGIRPAVVFNLVESIMDSDELANLTPIIFRKLGLPFTGADSSVLFLTNDKLAAKRHMLSVGLPTPAGVDETGLKRGRFPGPGRYIVKSRCEHASIGLDDSSVMDITGADQLLAAMAARRHRQGGACMAERFINGREFSVSLLETADHTAEILGSAEIVFRHDMPVKIVGYDAKWQEGSEADLSTVRGFAFRRAEPGLTARLERTARDCWDEMGLSGYARVDFRADAQGDLFIIDVNANPCLAENAGFMATAREAGRKPSDVIAAIVDGALRRHIGEKKAA</sequence>
<evidence type="ECO:0000256" key="3">
    <source>
        <dbReference type="PROSITE-ProRule" id="PRU00409"/>
    </source>
</evidence>
<evidence type="ECO:0000313" key="5">
    <source>
        <dbReference type="EMBL" id="MUM76458.1"/>
    </source>
</evidence>
<dbReference type="EMBL" id="WODC01000001">
    <property type="protein sequence ID" value="MUM76458.1"/>
    <property type="molecule type" value="Genomic_DNA"/>
</dbReference>
<keyword evidence="3" id="KW-0547">Nucleotide-binding</keyword>
<protein>
    <submittedName>
        <fullName evidence="5">D-alanine--D-alanine ligase</fullName>
    </submittedName>
</protein>
<dbReference type="GO" id="GO:0008716">
    <property type="term" value="F:D-alanine-D-alanine ligase activity"/>
    <property type="evidence" value="ECO:0007669"/>
    <property type="project" value="InterPro"/>
</dbReference>
<keyword evidence="6" id="KW-1185">Reference proteome</keyword>
<dbReference type="RefSeq" id="WP_155932077.1">
    <property type="nucleotide sequence ID" value="NZ_WODC01000001.1"/>
</dbReference>
<comment type="caution">
    <text evidence="5">The sequence shown here is derived from an EMBL/GenBank/DDBJ whole genome shotgun (WGS) entry which is preliminary data.</text>
</comment>
<dbReference type="AlphaFoldDB" id="A0A7K1KK65"/>
<dbReference type="PANTHER" id="PTHR23132">
    <property type="entry name" value="D-ALANINE--D-ALANINE LIGASE"/>
    <property type="match status" value="1"/>
</dbReference>
<dbReference type="GO" id="GO:0005524">
    <property type="term" value="F:ATP binding"/>
    <property type="evidence" value="ECO:0007669"/>
    <property type="project" value="UniProtKB-UniRule"/>
</dbReference>
<keyword evidence="3" id="KW-0067">ATP-binding</keyword>
<evidence type="ECO:0000313" key="6">
    <source>
        <dbReference type="Proteomes" id="UP000461162"/>
    </source>
</evidence>
<organism evidence="5 6">
    <name type="scientific">Pseudodesulfovibrio alkaliphilus</name>
    <dbReference type="NCBI Taxonomy" id="2661613"/>
    <lineage>
        <taxon>Bacteria</taxon>
        <taxon>Pseudomonadati</taxon>
        <taxon>Thermodesulfobacteriota</taxon>
        <taxon>Desulfovibrionia</taxon>
        <taxon>Desulfovibrionales</taxon>
        <taxon>Desulfovibrionaceae</taxon>
    </lineage>
</organism>
<comment type="similarity">
    <text evidence="1">Belongs to the D-alanine--D-alanine ligase family.</text>
</comment>
<dbReference type="SUPFAM" id="SSF56059">
    <property type="entry name" value="Glutathione synthetase ATP-binding domain-like"/>
    <property type="match status" value="1"/>
</dbReference>
<dbReference type="InterPro" id="IPR011761">
    <property type="entry name" value="ATP-grasp"/>
</dbReference>
<dbReference type="Gene3D" id="3.30.470.20">
    <property type="entry name" value="ATP-grasp fold, B domain"/>
    <property type="match status" value="1"/>
</dbReference>
<reference evidence="5 6" key="1">
    <citation type="submission" date="2019-11" db="EMBL/GenBank/DDBJ databases">
        <title>Pseudodesulfovibrio alkaliphilus, sp. nov., an alkaliphilic sulfate-reducing bacteria from mud volcano of Taman peninsula, Russia.</title>
        <authorList>
            <person name="Frolova A."/>
            <person name="Merkel A.Y."/>
            <person name="Slobodkin A.I."/>
        </authorList>
    </citation>
    <scope>NUCLEOTIDE SEQUENCE [LARGE SCALE GENOMIC DNA]</scope>
    <source>
        <strain evidence="5 6">F-1</strain>
    </source>
</reference>
<evidence type="ECO:0000259" key="4">
    <source>
        <dbReference type="PROSITE" id="PS50975"/>
    </source>
</evidence>
<accession>A0A7K1KK65</accession>
<evidence type="ECO:0000256" key="1">
    <source>
        <dbReference type="ARBA" id="ARBA00010871"/>
    </source>
</evidence>
<dbReference type="PANTHER" id="PTHR23132:SF23">
    <property type="entry name" value="D-ALANINE--D-ALANINE LIGASE B"/>
    <property type="match status" value="1"/>
</dbReference>
<dbReference type="Proteomes" id="UP000461162">
    <property type="component" value="Unassembled WGS sequence"/>
</dbReference>
<keyword evidence="2 5" id="KW-0436">Ligase</keyword>
<proteinExistence type="inferred from homology"/>
<name>A0A7K1KK65_9BACT</name>
<dbReference type="Pfam" id="PF07478">
    <property type="entry name" value="Dala_Dala_lig_C"/>
    <property type="match status" value="1"/>
</dbReference>
<dbReference type="InterPro" id="IPR011095">
    <property type="entry name" value="Dala_Dala_lig_C"/>
</dbReference>
<feature type="domain" description="ATP-grasp" evidence="4">
    <location>
        <begin position="111"/>
        <end position="324"/>
    </location>
</feature>
<gene>
    <name evidence="5" type="ORF">GKC30_02285</name>
</gene>